<dbReference type="InterPro" id="IPR000639">
    <property type="entry name" value="Epox_hydrolase-like"/>
</dbReference>
<dbReference type="Gene3D" id="3.40.50.1820">
    <property type="entry name" value="alpha/beta hydrolase"/>
    <property type="match status" value="1"/>
</dbReference>
<dbReference type="PANTHER" id="PTHR43798:SF33">
    <property type="entry name" value="HYDROLASE, PUTATIVE (AFU_ORTHOLOGUE AFUA_2G14860)-RELATED"/>
    <property type="match status" value="1"/>
</dbReference>
<accession>A0A4R8VIE5</accession>
<comment type="caution">
    <text evidence="2">The sequence shown here is derived from an EMBL/GenBank/DDBJ whole genome shotgun (WGS) entry which is preliminary data.</text>
</comment>
<dbReference type="EMBL" id="SOFE01000023">
    <property type="protein sequence ID" value="TFB82949.1"/>
    <property type="molecule type" value="Genomic_DNA"/>
</dbReference>
<dbReference type="GO" id="GO:0016020">
    <property type="term" value="C:membrane"/>
    <property type="evidence" value="ECO:0007669"/>
    <property type="project" value="TreeGrafter"/>
</dbReference>
<evidence type="ECO:0000259" key="1">
    <source>
        <dbReference type="Pfam" id="PF12697"/>
    </source>
</evidence>
<dbReference type="PRINTS" id="PR00412">
    <property type="entry name" value="EPOXHYDRLASE"/>
</dbReference>
<dbReference type="PRINTS" id="PR00111">
    <property type="entry name" value="ABHYDROLASE"/>
</dbReference>
<dbReference type="PANTHER" id="PTHR43798">
    <property type="entry name" value="MONOACYLGLYCEROL LIPASE"/>
    <property type="match status" value="1"/>
</dbReference>
<dbReference type="InterPro" id="IPR050266">
    <property type="entry name" value="AB_hydrolase_sf"/>
</dbReference>
<evidence type="ECO:0000313" key="2">
    <source>
        <dbReference type="EMBL" id="TFB82949.1"/>
    </source>
</evidence>
<name>A0A4R8VIE5_9MICO</name>
<dbReference type="SUPFAM" id="SSF53474">
    <property type="entry name" value="alpha/beta-Hydrolases"/>
    <property type="match status" value="1"/>
</dbReference>
<feature type="domain" description="AB hydrolase-1" evidence="1">
    <location>
        <begin position="93"/>
        <end position="350"/>
    </location>
</feature>
<evidence type="ECO:0000313" key="3">
    <source>
        <dbReference type="Proteomes" id="UP000297963"/>
    </source>
</evidence>
<dbReference type="InterPro" id="IPR000073">
    <property type="entry name" value="AB_hydrolase_1"/>
</dbReference>
<organism evidence="2 3">
    <name type="scientific">Cryobacterium levicorallinum</name>
    <dbReference type="NCBI Taxonomy" id="995038"/>
    <lineage>
        <taxon>Bacteria</taxon>
        <taxon>Bacillati</taxon>
        <taxon>Actinomycetota</taxon>
        <taxon>Actinomycetes</taxon>
        <taxon>Micrococcales</taxon>
        <taxon>Microbacteriaceae</taxon>
        <taxon>Cryobacterium</taxon>
    </lineage>
</organism>
<dbReference type="GO" id="GO:0016787">
    <property type="term" value="F:hydrolase activity"/>
    <property type="evidence" value="ECO:0007669"/>
    <property type="project" value="UniProtKB-KW"/>
</dbReference>
<protein>
    <submittedName>
        <fullName evidence="2">Alpha/beta hydrolase</fullName>
    </submittedName>
</protein>
<dbReference type="Proteomes" id="UP000297963">
    <property type="component" value="Unassembled WGS sequence"/>
</dbReference>
<sequence>MGAVKLTAVLPSPQRALSRCASWLESRSSDPVQVQLCGSLPPKLGPVIVSSPYDKVLAGLTVRELTASVLGANGRSSATQYWEYGDPAATTTLVLVHGFRGDHHGLQLVVAELLGAGELPRAVETDAAAPALRIIAPDLPGFGRSEPLPDGDHSLAGYSRWLREFLKVLARTGRLVVLGHSFGSIVVAAAVAEGLAADDVVLVNPIAAPALSGPRGILTRLAVFYYWASASFPERWGYALLQNRAIVRVMSVSMAKTQDPALRRWIHNQHDRYFSAFANRQVVMAAFTASVSHDVSEFAARIPQPTLLIAADRDDITPLAAQYRLQSLFPNATLRVVDNVGHLIHYETPKPAATYIREFLAEERPE</sequence>
<gene>
    <name evidence="2" type="ORF">E3O11_14040</name>
</gene>
<proteinExistence type="predicted"/>
<keyword evidence="2" id="KW-0378">Hydrolase</keyword>
<dbReference type="AlphaFoldDB" id="A0A4R8VIE5"/>
<dbReference type="InterPro" id="IPR029058">
    <property type="entry name" value="AB_hydrolase_fold"/>
</dbReference>
<reference evidence="2 3" key="1">
    <citation type="submission" date="2019-03" db="EMBL/GenBank/DDBJ databases">
        <title>Genomics of glacier-inhabiting Cryobacterium strains.</title>
        <authorList>
            <person name="Liu Q."/>
            <person name="Xin Y.-H."/>
        </authorList>
    </citation>
    <scope>NUCLEOTIDE SEQUENCE [LARGE SCALE GENOMIC DNA]</scope>
    <source>
        <strain evidence="2 3">Hh34</strain>
    </source>
</reference>
<dbReference type="Pfam" id="PF12697">
    <property type="entry name" value="Abhydrolase_6"/>
    <property type="match status" value="1"/>
</dbReference>